<evidence type="ECO:0000313" key="2">
    <source>
        <dbReference type="EMBL" id="KAK7880845.1"/>
    </source>
</evidence>
<reference evidence="3" key="1">
    <citation type="submission" date="2024-04" db="EMBL/GenBank/DDBJ databases">
        <title>Salinicola lusitanus LLJ914,a marine bacterium isolated from the Okinawa Trough.</title>
        <authorList>
            <person name="Li J."/>
        </authorList>
    </citation>
    <scope>NUCLEOTIDE SEQUENCE [LARGE SCALE GENOMIC DNA]</scope>
</reference>
<keyword evidence="3" id="KW-1185">Reference proteome</keyword>
<evidence type="ECO:0000313" key="3">
    <source>
        <dbReference type="Proteomes" id="UP001460270"/>
    </source>
</evidence>
<organism evidence="2 3">
    <name type="scientific">Mugilogobius chulae</name>
    <name type="common">yellowstripe goby</name>
    <dbReference type="NCBI Taxonomy" id="88201"/>
    <lineage>
        <taxon>Eukaryota</taxon>
        <taxon>Metazoa</taxon>
        <taxon>Chordata</taxon>
        <taxon>Craniata</taxon>
        <taxon>Vertebrata</taxon>
        <taxon>Euteleostomi</taxon>
        <taxon>Actinopterygii</taxon>
        <taxon>Neopterygii</taxon>
        <taxon>Teleostei</taxon>
        <taxon>Neoteleostei</taxon>
        <taxon>Acanthomorphata</taxon>
        <taxon>Gobiaria</taxon>
        <taxon>Gobiiformes</taxon>
        <taxon>Gobioidei</taxon>
        <taxon>Gobiidae</taxon>
        <taxon>Gobionellinae</taxon>
        <taxon>Mugilogobius</taxon>
    </lineage>
</organism>
<dbReference type="EMBL" id="JBBPFD010000045">
    <property type="protein sequence ID" value="KAK7880845.1"/>
    <property type="molecule type" value="Genomic_DNA"/>
</dbReference>
<name>A0AAW0MJG8_9GOBI</name>
<feature type="compositionally biased region" description="Polar residues" evidence="1">
    <location>
        <begin position="109"/>
        <end position="120"/>
    </location>
</feature>
<protein>
    <submittedName>
        <fullName evidence="2">Uncharacterized protein</fullName>
    </submittedName>
</protein>
<feature type="region of interest" description="Disordered" evidence="1">
    <location>
        <begin position="74"/>
        <end position="145"/>
    </location>
</feature>
<gene>
    <name evidence="2" type="ORF">WMY93_032525</name>
</gene>
<sequence>MRNGLHSSGSELRGPLYGHGGCGTAFIHPAVGAEQSRTQRDQAVPPLFVPDIRTHRLKVSRARCPVRVERARGVRPFSPPVSGTVRSKPKLLRCTQTQAERRKRRNVPTPRTAQSKQGQQDKFYETPPSEPLASKKSKVVGLPLT</sequence>
<evidence type="ECO:0000256" key="1">
    <source>
        <dbReference type="SAM" id="MobiDB-lite"/>
    </source>
</evidence>
<proteinExistence type="predicted"/>
<comment type="caution">
    <text evidence="2">The sequence shown here is derived from an EMBL/GenBank/DDBJ whole genome shotgun (WGS) entry which is preliminary data.</text>
</comment>
<accession>A0AAW0MJG8</accession>
<dbReference type="Proteomes" id="UP001460270">
    <property type="component" value="Unassembled WGS sequence"/>
</dbReference>
<dbReference type="AlphaFoldDB" id="A0AAW0MJG8"/>